<evidence type="ECO:0000256" key="5">
    <source>
        <dbReference type="ARBA" id="ARBA00022989"/>
    </source>
</evidence>
<evidence type="ECO:0000256" key="4">
    <source>
        <dbReference type="ARBA" id="ARBA00022801"/>
    </source>
</evidence>
<keyword evidence="5 7" id="KW-1133">Transmembrane helix</keyword>
<evidence type="ECO:0000313" key="11">
    <source>
        <dbReference type="Proteomes" id="UP001164714"/>
    </source>
</evidence>
<protein>
    <submittedName>
        <fullName evidence="9">Rhomboid family intramembrane serine protease</fullName>
    </submittedName>
</protein>
<name>A0A0U4PFT2_9LACT</name>
<dbReference type="AlphaFoldDB" id="A0A0U4PFT2"/>
<reference evidence="9" key="1">
    <citation type="submission" date="2022-12" db="EMBL/GenBank/DDBJ databases">
        <title>Whole genome sequence analysis of a duck derived balloon bacteium Aerococcus urinaeequi henan2020.</title>
        <authorList>
            <person name="Zhang H."/>
            <person name="Qiao H.X."/>
            <person name="Bian C.Z."/>
            <person name="Shu J.C."/>
        </authorList>
    </citation>
    <scope>NUCLEOTIDE SEQUENCE</scope>
    <source>
        <strain evidence="9">2020-HN-1</strain>
    </source>
</reference>
<keyword evidence="9" id="KW-0645">Protease</keyword>
<dbReference type="InterPro" id="IPR022764">
    <property type="entry name" value="Peptidase_S54_rhomboid_dom"/>
</dbReference>
<comment type="subcellular location">
    <subcellularLocation>
        <location evidence="1">Membrane</location>
        <topology evidence="1">Multi-pass membrane protein</topology>
    </subcellularLocation>
</comment>
<dbReference type="EMBL" id="CP114063">
    <property type="protein sequence ID" value="WAT23867.1"/>
    <property type="molecule type" value="Genomic_DNA"/>
</dbReference>
<feature type="transmembrane region" description="Helical" evidence="7">
    <location>
        <begin position="197"/>
        <end position="217"/>
    </location>
</feature>
<dbReference type="GO" id="GO:0004252">
    <property type="term" value="F:serine-type endopeptidase activity"/>
    <property type="evidence" value="ECO:0007669"/>
    <property type="project" value="InterPro"/>
</dbReference>
<accession>A0A0U4PFT2</accession>
<evidence type="ECO:0000256" key="6">
    <source>
        <dbReference type="ARBA" id="ARBA00023136"/>
    </source>
</evidence>
<feature type="transmembrane region" description="Helical" evidence="7">
    <location>
        <begin position="112"/>
        <end position="130"/>
    </location>
</feature>
<reference evidence="10" key="2">
    <citation type="submission" date="2023-01" db="EMBL/GenBank/DDBJ databases">
        <title>Oxazolidinone resistance genes in florfenicol resistant enterococci from beef cattle and veal calves at slaughter.</title>
        <authorList>
            <person name="Biggel M."/>
        </authorList>
    </citation>
    <scope>NUCLEOTIDE SEQUENCE</scope>
    <source>
        <strain evidence="10">K79-1</strain>
    </source>
</reference>
<feature type="transmembrane region" description="Helical" evidence="7">
    <location>
        <begin position="58"/>
        <end position="78"/>
    </location>
</feature>
<organism evidence="9 11">
    <name type="scientific">Aerococcus urinaeequi</name>
    <dbReference type="NCBI Taxonomy" id="51665"/>
    <lineage>
        <taxon>Bacteria</taxon>
        <taxon>Bacillati</taxon>
        <taxon>Bacillota</taxon>
        <taxon>Bacilli</taxon>
        <taxon>Lactobacillales</taxon>
        <taxon>Aerococcaceae</taxon>
        <taxon>Aerococcus</taxon>
    </lineage>
</organism>
<keyword evidence="3 7" id="KW-0812">Transmembrane</keyword>
<dbReference type="Proteomes" id="UP001179483">
    <property type="component" value="Chromosome"/>
</dbReference>
<feature type="transmembrane region" description="Helical" evidence="7">
    <location>
        <begin position="7"/>
        <end position="27"/>
    </location>
</feature>
<evidence type="ECO:0000256" key="2">
    <source>
        <dbReference type="ARBA" id="ARBA00009045"/>
    </source>
</evidence>
<evidence type="ECO:0000313" key="10">
    <source>
        <dbReference type="EMBL" id="WCG37122.1"/>
    </source>
</evidence>
<evidence type="ECO:0000259" key="8">
    <source>
        <dbReference type="Pfam" id="PF01694"/>
    </source>
</evidence>
<dbReference type="PANTHER" id="PTHR43731">
    <property type="entry name" value="RHOMBOID PROTEASE"/>
    <property type="match status" value="1"/>
</dbReference>
<keyword evidence="4" id="KW-0378">Hydrolase</keyword>
<evidence type="ECO:0000256" key="7">
    <source>
        <dbReference type="SAM" id="Phobius"/>
    </source>
</evidence>
<evidence type="ECO:0000313" key="9">
    <source>
        <dbReference type="EMBL" id="WAT23867.1"/>
    </source>
</evidence>
<dbReference type="Gene3D" id="1.20.1540.10">
    <property type="entry name" value="Rhomboid-like"/>
    <property type="match status" value="1"/>
</dbReference>
<dbReference type="SUPFAM" id="SSF144091">
    <property type="entry name" value="Rhomboid-like"/>
    <property type="match status" value="1"/>
</dbReference>
<feature type="domain" description="Peptidase S54 rhomboid" evidence="8">
    <location>
        <begin position="49"/>
        <end position="185"/>
    </location>
</feature>
<evidence type="ECO:0000256" key="1">
    <source>
        <dbReference type="ARBA" id="ARBA00004141"/>
    </source>
</evidence>
<dbReference type="Pfam" id="PF01694">
    <property type="entry name" value="Rhomboid"/>
    <property type="match status" value="1"/>
</dbReference>
<feature type="transmembrane region" description="Helical" evidence="7">
    <location>
        <begin position="142"/>
        <end position="160"/>
    </location>
</feature>
<gene>
    <name evidence="9" type="ORF">OZ415_06285</name>
    <name evidence="10" type="ORF">PML80_06235</name>
</gene>
<dbReference type="PANTHER" id="PTHR43731:SF14">
    <property type="entry name" value="PRESENILIN-ASSOCIATED RHOMBOID-LIKE PROTEIN, MITOCHONDRIAL"/>
    <property type="match status" value="1"/>
</dbReference>
<dbReference type="OrthoDB" id="9813074at2"/>
<dbReference type="RefSeq" id="WP_059348741.1">
    <property type="nucleotide sequence ID" value="NZ_CP013988.1"/>
</dbReference>
<sequence>MFTRKPFVTYTLLGIQIILFIMMEFMGSSESSATLLLFGAKFNPLIAAGEYWRLITPMFLHIGIVHLLINSITLYYLGSMVENIAGHWRYLVIYLASGLMGNLFSYQFSENISAGASTALFGLFAVFLALKNLFPRNRHIQSIGSQYLTLVGINLAFGIMGSGIDIWGHVGGLVGGFLMTMALIRGEGPDQRLTQRIGSAATFVVIAGFILINHGMFNTLISG</sequence>
<comment type="similarity">
    <text evidence="2">Belongs to the peptidase S54 family.</text>
</comment>
<dbReference type="Proteomes" id="UP001164714">
    <property type="component" value="Chromosome"/>
</dbReference>
<dbReference type="GO" id="GO:0016020">
    <property type="term" value="C:membrane"/>
    <property type="evidence" value="ECO:0007669"/>
    <property type="project" value="UniProtKB-SubCell"/>
</dbReference>
<dbReference type="InterPro" id="IPR050925">
    <property type="entry name" value="Rhomboid_protease_S54"/>
</dbReference>
<dbReference type="GO" id="GO:0006508">
    <property type="term" value="P:proteolysis"/>
    <property type="evidence" value="ECO:0007669"/>
    <property type="project" value="UniProtKB-KW"/>
</dbReference>
<dbReference type="InterPro" id="IPR035952">
    <property type="entry name" value="Rhomboid-like_sf"/>
</dbReference>
<keyword evidence="6 7" id="KW-0472">Membrane</keyword>
<feature type="transmembrane region" description="Helical" evidence="7">
    <location>
        <begin position="90"/>
        <end position="106"/>
    </location>
</feature>
<dbReference type="EMBL" id="CP116590">
    <property type="protein sequence ID" value="WCG37122.1"/>
    <property type="molecule type" value="Genomic_DNA"/>
</dbReference>
<dbReference type="KEGG" id="aui:APT62_03695"/>
<evidence type="ECO:0000256" key="3">
    <source>
        <dbReference type="ARBA" id="ARBA00022692"/>
    </source>
</evidence>
<proteinExistence type="inferred from homology"/>